<accession>A0A328PYL5</accession>
<comment type="caution">
    <text evidence="6">The sequence shown here is derived from an EMBL/GenBank/DDBJ whole genome shotgun (WGS) entry which is preliminary data.</text>
</comment>
<reference evidence="6 7" key="1">
    <citation type="submission" date="2017-05" db="EMBL/GenBank/DDBJ databases">
        <title>Host range expansion of the Methanosphaera genus to humans and monogastric animals involves recent and extensive reduction in genome content.</title>
        <authorList>
            <person name="Hoedt E.C."/>
            <person name="Volmer J.G."/>
            <person name="Parks D.H."/>
            <person name="Rosewarne C.P."/>
            <person name="Denman S.E."/>
            <person name="Mcsweeney C.S."/>
            <person name="O Cuiv P."/>
            <person name="Hugenholtz P."/>
            <person name="Tyson G.W."/>
            <person name="Morrison M."/>
        </authorList>
    </citation>
    <scope>NUCLEOTIDE SEQUENCE [LARGE SCALE GENOMIC DNA]</scope>
    <source>
        <strain evidence="6 7">PA5</strain>
    </source>
</reference>
<evidence type="ECO:0000313" key="7">
    <source>
        <dbReference type="Proteomes" id="UP000248557"/>
    </source>
</evidence>
<evidence type="ECO:0000256" key="4">
    <source>
        <dbReference type="ARBA" id="ARBA00022840"/>
    </source>
</evidence>
<dbReference type="AlphaFoldDB" id="A0A328PYL5"/>
<protein>
    <submittedName>
        <fullName evidence="6">Nickel ABC transporter ATP-binding protein</fullName>
    </submittedName>
</protein>
<organism evidence="6 7">
    <name type="scientific">Methanosphaera stadtmanae</name>
    <dbReference type="NCBI Taxonomy" id="2317"/>
    <lineage>
        <taxon>Archaea</taxon>
        <taxon>Methanobacteriati</taxon>
        <taxon>Methanobacteriota</taxon>
        <taxon>Methanomada group</taxon>
        <taxon>Methanobacteria</taxon>
        <taxon>Methanobacteriales</taxon>
        <taxon>Methanobacteriaceae</taxon>
        <taxon>Methanosphaera</taxon>
    </lineage>
</organism>
<keyword evidence="2" id="KW-0813">Transport</keyword>
<keyword evidence="4 6" id="KW-0067">ATP-binding</keyword>
<evidence type="ECO:0000313" key="6">
    <source>
        <dbReference type="EMBL" id="RAP03091.1"/>
    </source>
</evidence>
<dbReference type="GO" id="GO:0005524">
    <property type="term" value="F:ATP binding"/>
    <property type="evidence" value="ECO:0007669"/>
    <property type="project" value="UniProtKB-KW"/>
</dbReference>
<dbReference type="InterPro" id="IPR050319">
    <property type="entry name" value="ABC_transp_ATP-bind"/>
</dbReference>
<dbReference type="SUPFAM" id="SSF52540">
    <property type="entry name" value="P-loop containing nucleoside triphosphate hydrolases"/>
    <property type="match status" value="1"/>
</dbReference>
<dbReference type="GeneID" id="3855358"/>
<dbReference type="Proteomes" id="UP000248557">
    <property type="component" value="Unassembled WGS sequence"/>
</dbReference>
<feature type="domain" description="ABC transporter" evidence="5">
    <location>
        <begin position="3"/>
        <end position="199"/>
    </location>
</feature>
<evidence type="ECO:0000256" key="3">
    <source>
        <dbReference type="ARBA" id="ARBA00022741"/>
    </source>
</evidence>
<dbReference type="InterPro" id="IPR017871">
    <property type="entry name" value="ABC_transporter-like_CS"/>
</dbReference>
<name>A0A328PYL5_9EURY</name>
<dbReference type="PANTHER" id="PTHR43776">
    <property type="entry name" value="TRANSPORT ATP-BINDING PROTEIN"/>
    <property type="match status" value="1"/>
</dbReference>
<dbReference type="PROSITE" id="PS00211">
    <property type="entry name" value="ABC_TRANSPORTER_1"/>
    <property type="match status" value="1"/>
</dbReference>
<evidence type="ECO:0000259" key="5">
    <source>
        <dbReference type="PROSITE" id="PS50893"/>
    </source>
</evidence>
<dbReference type="PANTHER" id="PTHR43776:SF7">
    <property type="entry name" value="D,D-DIPEPTIDE TRANSPORT ATP-BINDING PROTEIN DDPF-RELATED"/>
    <property type="match status" value="1"/>
</dbReference>
<keyword evidence="3" id="KW-0547">Nucleotide-binding</keyword>
<dbReference type="InterPro" id="IPR003439">
    <property type="entry name" value="ABC_transporter-like_ATP-bd"/>
</dbReference>
<gene>
    <name evidence="6" type="ORF">CA615_04215</name>
</gene>
<dbReference type="OMA" id="CIVRALN"/>
<evidence type="ECO:0000256" key="1">
    <source>
        <dbReference type="ARBA" id="ARBA00005417"/>
    </source>
</evidence>
<dbReference type="InterPro" id="IPR003593">
    <property type="entry name" value="AAA+_ATPase"/>
</dbReference>
<proteinExistence type="inferred from homology"/>
<dbReference type="Gene3D" id="3.40.50.300">
    <property type="entry name" value="P-loop containing nucleotide triphosphate hydrolases"/>
    <property type="match status" value="1"/>
</dbReference>
<dbReference type="PROSITE" id="PS50893">
    <property type="entry name" value="ABC_TRANSPORTER_2"/>
    <property type="match status" value="1"/>
</dbReference>
<evidence type="ECO:0000256" key="2">
    <source>
        <dbReference type="ARBA" id="ARBA00022448"/>
    </source>
</evidence>
<sequence>MILKAENITFGYNNRNILNNISLSLPENKIIGLFGDSGCGKTTLCKIISGYISSYEGNVTIDDKTIEDKGVYPVQLIFQHPEKTMNPRWYMNDILKESWNPSKELKDNFGLKENWMRRWPNELSGGELQRFSIIRALNPKTKFIIADEISTMLDSVTQVQIWHYLIKECRKRRIGLLVVSHDIELLDCVCDDVLFFNDLNHK</sequence>
<dbReference type="Pfam" id="PF00005">
    <property type="entry name" value="ABC_tran"/>
    <property type="match status" value="1"/>
</dbReference>
<comment type="similarity">
    <text evidence="1">Belongs to the ABC transporter superfamily.</text>
</comment>
<dbReference type="SMART" id="SM00382">
    <property type="entry name" value="AAA"/>
    <property type="match status" value="1"/>
</dbReference>
<dbReference type="InterPro" id="IPR027417">
    <property type="entry name" value="P-loop_NTPase"/>
</dbReference>
<dbReference type="RefSeq" id="WP_011406435.1">
    <property type="nucleotide sequence ID" value="NZ_CATZXA010000095.1"/>
</dbReference>
<dbReference type="EMBL" id="NGJK01000046">
    <property type="protein sequence ID" value="RAP03091.1"/>
    <property type="molecule type" value="Genomic_DNA"/>
</dbReference>
<dbReference type="GO" id="GO:0016887">
    <property type="term" value="F:ATP hydrolysis activity"/>
    <property type="evidence" value="ECO:0007669"/>
    <property type="project" value="InterPro"/>
</dbReference>
<dbReference type="GO" id="GO:0055085">
    <property type="term" value="P:transmembrane transport"/>
    <property type="evidence" value="ECO:0007669"/>
    <property type="project" value="UniProtKB-ARBA"/>
</dbReference>